<evidence type="ECO:0000256" key="5">
    <source>
        <dbReference type="ARBA" id="ARBA00023002"/>
    </source>
</evidence>
<feature type="compositionally biased region" description="Basic and acidic residues" evidence="8">
    <location>
        <begin position="476"/>
        <end position="491"/>
    </location>
</feature>
<evidence type="ECO:0000256" key="6">
    <source>
        <dbReference type="ARBA" id="ARBA00023004"/>
    </source>
</evidence>
<evidence type="ECO:0000256" key="3">
    <source>
        <dbReference type="ARBA" id="ARBA00022723"/>
    </source>
</evidence>
<organism evidence="10 11">
    <name type="scientific">Symbiodinium pilosum</name>
    <name type="common">Dinoflagellate</name>
    <dbReference type="NCBI Taxonomy" id="2952"/>
    <lineage>
        <taxon>Eukaryota</taxon>
        <taxon>Sar</taxon>
        <taxon>Alveolata</taxon>
        <taxon>Dinophyceae</taxon>
        <taxon>Suessiales</taxon>
        <taxon>Symbiodiniaceae</taxon>
        <taxon>Symbiodinium</taxon>
    </lineage>
</organism>
<comment type="similarity">
    <text evidence="2">Belongs to the alkB family.</text>
</comment>
<comment type="subcellular location">
    <subcellularLocation>
        <location evidence="1">Nucleus</location>
    </subcellularLocation>
</comment>
<dbReference type="GO" id="GO:0051213">
    <property type="term" value="F:dioxygenase activity"/>
    <property type="evidence" value="ECO:0007669"/>
    <property type="project" value="UniProtKB-KW"/>
</dbReference>
<comment type="caution">
    <text evidence="10">The sequence shown here is derived from an EMBL/GenBank/DDBJ whole genome shotgun (WGS) entry which is preliminary data.</text>
</comment>
<dbReference type="Gene3D" id="2.60.120.590">
    <property type="entry name" value="Alpha-ketoglutarate-dependent dioxygenase AlkB-like"/>
    <property type="match status" value="1"/>
</dbReference>
<dbReference type="SUPFAM" id="SSF51197">
    <property type="entry name" value="Clavaminate synthase-like"/>
    <property type="match status" value="1"/>
</dbReference>
<gene>
    <name evidence="10" type="primary">Alkbh6</name>
    <name evidence="10" type="ORF">SPIL2461_LOCUS13697</name>
</gene>
<dbReference type="PANTHER" id="PTHR46030">
    <property type="entry name" value="ALPHA-KETOGLUTARATE-DEPENDENT DIOXYGENASE ALKB HOMOLOG 6"/>
    <property type="match status" value="1"/>
</dbReference>
<feature type="region of interest" description="Disordered" evidence="8">
    <location>
        <begin position="476"/>
        <end position="500"/>
    </location>
</feature>
<keyword evidence="6" id="KW-0408">Iron</keyword>
<dbReference type="InterPro" id="IPR032862">
    <property type="entry name" value="ALKBH6"/>
</dbReference>
<protein>
    <submittedName>
        <fullName evidence="10">Alkbh6 protein</fullName>
    </submittedName>
</protein>
<dbReference type="AlphaFoldDB" id="A0A812TGL7"/>
<evidence type="ECO:0000256" key="1">
    <source>
        <dbReference type="ARBA" id="ARBA00004123"/>
    </source>
</evidence>
<evidence type="ECO:0000259" key="9">
    <source>
        <dbReference type="PROSITE" id="PS51471"/>
    </source>
</evidence>
<sequence>MAELAGEWILRACIMQCEDAVLGRLHLTESGEVVYLTMAGDLLGRGLGFWVSDGPVLGFQVDIFQYEAASTKHVQTEPHRFRGLSKFPERGVWVGEWHFLAFQQPPRVVGRFHARRSNPNLAMPTLTQKPLEDLPAKAKNKVLSKLEKLTEPFPMLHPSWVPHHLAGKIEDVHYVRNFLEPKQVEDFERIIDKTCDWERMRTRDTQEFGSSGQCPCGRSLMRAALPAWQSSLVDALGTLGVFHPVLFPANSVRLNAYKPGQGIFPHLDGPVYFPRAAIISLGSHCIFDFYPRQDEPARGFAWDRDKEVPSSPDLPPGTTPQLSLLLEPGSLLVFSGDAFIQHRHGIKAVEEDEITKEVKNAKDIGLSVGDVRRMCQAPAPAGRHKEEDLKLKAAWRENFLDPAATAPQDQKKGAGPERRPLRQIQAVVQPCQLSLTFDKKEESDSEDYRNRWKRWAADIEFRLASFDTGVEEVLRESPNHTDTDHTDHTDHGVLSPPSEAWRPSEQLRLLQLPQVPSTLFQLSPERSCNYSPASAVGMEEVENCKGDTSSLESLQLDDFDFSFMERAEKEPREPLEPWAICTQSSKQLTPLASARQKEPLPSWNFDSLRTSSLDKFARFSAWSCQREVALSRLEAVLATSESKASPSKAPSPKRKLHAVDLHTRGQQWLEAKKAREHQLRENQREAELQQCPFQPQTSLQSSQSSHVPQLKRTRSLCSLYERQKRWQELLLEKRDRQRQNREEGGDPLTARPRAGRAVGAHEADAAFERFHERNRKWLSTLERREAGAGIARPWVEMRKEKKALVKSETKPKRSERREAEAAEAVEHWEVLEVKEHLQAIHRGLRSSKSSESTPVWQKALNVEVARLHGAGAAPLHRRLAERALDSEQKQL</sequence>
<keyword evidence="11" id="KW-1185">Reference proteome</keyword>
<dbReference type="GO" id="GO:0046872">
    <property type="term" value="F:metal ion binding"/>
    <property type="evidence" value="ECO:0007669"/>
    <property type="project" value="UniProtKB-KW"/>
</dbReference>
<keyword evidence="3" id="KW-0479">Metal-binding</keyword>
<feature type="domain" description="Fe2OG dioxygenase" evidence="9">
    <location>
        <begin position="248"/>
        <end position="386"/>
    </location>
</feature>
<evidence type="ECO:0000256" key="2">
    <source>
        <dbReference type="ARBA" id="ARBA00007879"/>
    </source>
</evidence>
<feature type="compositionally biased region" description="Basic and acidic residues" evidence="8">
    <location>
        <begin position="735"/>
        <end position="744"/>
    </location>
</feature>
<dbReference type="Proteomes" id="UP000649617">
    <property type="component" value="Unassembled WGS sequence"/>
</dbReference>
<dbReference type="InterPro" id="IPR005123">
    <property type="entry name" value="Oxoglu/Fe-dep_dioxygenase_dom"/>
</dbReference>
<evidence type="ECO:0000256" key="4">
    <source>
        <dbReference type="ARBA" id="ARBA00022964"/>
    </source>
</evidence>
<feature type="region of interest" description="Disordered" evidence="8">
    <location>
        <begin position="735"/>
        <end position="760"/>
    </location>
</feature>
<evidence type="ECO:0000313" key="10">
    <source>
        <dbReference type="EMBL" id="CAE7522785.1"/>
    </source>
</evidence>
<evidence type="ECO:0000256" key="8">
    <source>
        <dbReference type="SAM" id="MobiDB-lite"/>
    </source>
</evidence>
<dbReference type="OrthoDB" id="412814at2759"/>
<dbReference type="EMBL" id="CAJNIZ010030302">
    <property type="protein sequence ID" value="CAE7522785.1"/>
    <property type="molecule type" value="Genomic_DNA"/>
</dbReference>
<evidence type="ECO:0000313" key="11">
    <source>
        <dbReference type="Proteomes" id="UP000649617"/>
    </source>
</evidence>
<dbReference type="PROSITE" id="PS51471">
    <property type="entry name" value="FE2OG_OXY"/>
    <property type="match status" value="1"/>
</dbReference>
<keyword evidence="7" id="KW-0539">Nucleus</keyword>
<name>A0A812TGL7_SYMPI</name>
<accession>A0A812TGL7</accession>
<reference evidence="10" key="1">
    <citation type="submission" date="2021-02" db="EMBL/GenBank/DDBJ databases">
        <authorList>
            <person name="Dougan E. K."/>
            <person name="Rhodes N."/>
            <person name="Thang M."/>
            <person name="Chan C."/>
        </authorList>
    </citation>
    <scope>NUCLEOTIDE SEQUENCE</scope>
</reference>
<dbReference type="InterPro" id="IPR037151">
    <property type="entry name" value="AlkB-like_sf"/>
</dbReference>
<proteinExistence type="inferred from homology"/>
<dbReference type="GO" id="GO:0005634">
    <property type="term" value="C:nucleus"/>
    <property type="evidence" value="ECO:0007669"/>
    <property type="project" value="UniProtKB-SubCell"/>
</dbReference>
<evidence type="ECO:0000256" key="7">
    <source>
        <dbReference type="ARBA" id="ARBA00023242"/>
    </source>
</evidence>
<keyword evidence="5" id="KW-0560">Oxidoreductase</keyword>
<dbReference type="PANTHER" id="PTHR46030:SF1">
    <property type="entry name" value="ALPHA-KETOGLUTARATE-DEPENDENT DIOXYGENASE ALKB HOMOLOG 6"/>
    <property type="match status" value="1"/>
</dbReference>
<keyword evidence="4" id="KW-0223">Dioxygenase</keyword>